<dbReference type="AlphaFoldDB" id="U1NGU0"/>
<protein>
    <submittedName>
        <fullName evidence="1">Uncharacterized protein</fullName>
    </submittedName>
</protein>
<organism evidence="1 2">
    <name type="scientific">Haloquadratum walsbyi J07HQW2</name>
    <dbReference type="NCBI Taxonomy" id="1238425"/>
    <lineage>
        <taxon>Archaea</taxon>
        <taxon>Methanobacteriati</taxon>
        <taxon>Methanobacteriota</taxon>
        <taxon>Stenosarchaea group</taxon>
        <taxon>Halobacteria</taxon>
        <taxon>Halobacteriales</taxon>
        <taxon>Haloferacaceae</taxon>
        <taxon>Haloquadratum</taxon>
    </lineage>
</organism>
<reference evidence="1 2" key="1">
    <citation type="journal article" date="2013" name="PLoS ONE">
        <title>Assembly-driven community genomics of a hypersaline microbial ecosystem.</title>
        <authorList>
            <person name="Podell S."/>
            <person name="Ugalde J.A."/>
            <person name="Narasingarao P."/>
            <person name="Banfield J.F."/>
            <person name="Heidelberg K.B."/>
            <person name="Allen E.E."/>
        </authorList>
    </citation>
    <scope>NUCLEOTIDE SEQUENCE [LARGE SCALE GENOMIC DNA]</scope>
    <source>
        <strain evidence="2">J07HQW2</strain>
    </source>
</reference>
<dbReference type="STRING" id="1238425.J07HQW2_02535"/>
<evidence type="ECO:0000313" key="2">
    <source>
        <dbReference type="Proteomes" id="UP000030710"/>
    </source>
</evidence>
<dbReference type="HOGENOM" id="CLU_3245300_0_0_2"/>
<name>U1NGU0_9EURY</name>
<sequence>MSLGSSAHHIVTFECSLIARGESLTNFLGARRSSLSETETDL</sequence>
<gene>
    <name evidence="1" type="ORF">J07HQW2_02535</name>
</gene>
<dbReference type="Proteomes" id="UP000030710">
    <property type="component" value="Unassembled WGS sequence"/>
</dbReference>
<evidence type="ECO:0000313" key="1">
    <source>
        <dbReference type="EMBL" id="ERG96068.1"/>
    </source>
</evidence>
<dbReference type="EMBL" id="KE356561">
    <property type="protein sequence ID" value="ERG96068.1"/>
    <property type="molecule type" value="Genomic_DNA"/>
</dbReference>
<proteinExistence type="predicted"/>
<accession>U1NGU0</accession>